<organism evidence="1 2">
    <name type="scientific">Forsythia ovata</name>
    <dbReference type="NCBI Taxonomy" id="205694"/>
    <lineage>
        <taxon>Eukaryota</taxon>
        <taxon>Viridiplantae</taxon>
        <taxon>Streptophyta</taxon>
        <taxon>Embryophyta</taxon>
        <taxon>Tracheophyta</taxon>
        <taxon>Spermatophyta</taxon>
        <taxon>Magnoliopsida</taxon>
        <taxon>eudicotyledons</taxon>
        <taxon>Gunneridae</taxon>
        <taxon>Pentapetalae</taxon>
        <taxon>asterids</taxon>
        <taxon>lamiids</taxon>
        <taxon>Lamiales</taxon>
        <taxon>Oleaceae</taxon>
        <taxon>Forsythieae</taxon>
        <taxon>Forsythia</taxon>
    </lineage>
</organism>
<reference evidence="2" key="1">
    <citation type="submission" date="2024-07" db="EMBL/GenBank/DDBJ databases">
        <title>Two chromosome-level genome assemblies of Korean endemic species Abeliophyllum distichum and Forsythia ovata (Oleaceae).</title>
        <authorList>
            <person name="Jang H."/>
        </authorList>
    </citation>
    <scope>NUCLEOTIDE SEQUENCE [LARGE SCALE GENOMIC DNA]</scope>
</reference>
<dbReference type="AlphaFoldDB" id="A0ABD1RL17"/>
<gene>
    <name evidence="1" type="ORF">Fot_42380</name>
</gene>
<protein>
    <submittedName>
        <fullName evidence="1">Uncharacterized protein</fullName>
    </submittedName>
</protein>
<evidence type="ECO:0000313" key="1">
    <source>
        <dbReference type="EMBL" id="KAL2489088.1"/>
    </source>
</evidence>
<dbReference type="Proteomes" id="UP001604277">
    <property type="component" value="Unassembled WGS sequence"/>
</dbReference>
<sequence>MYVQKLFTSFSCKLLVCPKCQMLKCDLPTLERCIPPTTITPFRKIMTRLSNNLTNIVDTFGRWLSASSFKSGSSKCLSSMSIVESPFENFSLRLQSTALSTVSSTLHLSKAQSGHSYEHTLSSEH</sequence>
<dbReference type="EMBL" id="JBFOLJ010000012">
    <property type="protein sequence ID" value="KAL2489088.1"/>
    <property type="molecule type" value="Genomic_DNA"/>
</dbReference>
<name>A0ABD1RL17_9LAMI</name>
<keyword evidence="2" id="KW-1185">Reference proteome</keyword>
<proteinExistence type="predicted"/>
<evidence type="ECO:0000313" key="2">
    <source>
        <dbReference type="Proteomes" id="UP001604277"/>
    </source>
</evidence>
<comment type="caution">
    <text evidence="1">The sequence shown here is derived from an EMBL/GenBank/DDBJ whole genome shotgun (WGS) entry which is preliminary data.</text>
</comment>
<accession>A0ABD1RL17</accession>